<dbReference type="InterPro" id="IPR011234">
    <property type="entry name" value="Fumarylacetoacetase-like_C"/>
</dbReference>
<keyword evidence="5" id="KW-1185">Reference proteome</keyword>
<dbReference type="GO" id="GO:0044281">
    <property type="term" value="P:small molecule metabolic process"/>
    <property type="evidence" value="ECO:0007669"/>
    <property type="project" value="UniProtKB-ARBA"/>
</dbReference>
<name>A0A7W9B8H1_9SPHN</name>
<dbReference type="GO" id="GO:0003824">
    <property type="term" value="F:catalytic activity"/>
    <property type="evidence" value="ECO:0007669"/>
    <property type="project" value="InterPro"/>
</dbReference>
<evidence type="ECO:0000313" key="4">
    <source>
        <dbReference type="EMBL" id="MBB5708146.1"/>
    </source>
</evidence>
<protein>
    <submittedName>
        <fullName evidence="4">2-keto-4-pentenoate hydratase/2-oxohepta-3-ene-1,7-dioic acid hydratase in catechol pathway</fullName>
    </submittedName>
</protein>
<dbReference type="Pfam" id="PF01557">
    <property type="entry name" value="FAA_hydrolase"/>
    <property type="match status" value="1"/>
</dbReference>
<dbReference type="RefSeq" id="WP_184100637.1">
    <property type="nucleotide sequence ID" value="NZ_JACIJH010000015.1"/>
</dbReference>
<sequence length="297" mass="32662">MTSPDIIRRHGEGKVKLARFEMGEDSCWGIVDVEHDAIRPFTISLAEWTAAWFDGIDLNSLTDPAAAQPLSSTRLLAPVDRCSKTICMGLNYRKHVEAFGNPMPDVPVAFIKAPTAIIGHDDPMRYPPLTQKLDYEIELVIMIGRPLTEGMRPMDAAIGYTIGNDASARDLAKGPRGADLYSAKSQDDCTGIGPWVVTIDEIGKEPDLLMELRVNGEVRQHDRTNTMEWNVDEVLTYINARTRLEPGDLVFTGTPAGVALEDGRFLVDGDVVECEIERIGLLRNTVRGASRVVTANA</sequence>
<evidence type="ECO:0000256" key="1">
    <source>
        <dbReference type="ARBA" id="ARBA00010211"/>
    </source>
</evidence>
<proteinExistence type="inferred from homology"/>
<organism evidence="4 5">
    <name type="scientific">Sphingopyxis panaciterrulae</name>
    <dbReference type="NCBI Taxonomy" id="462372"/>
    <lineage>
        <taxon>Bacteria</taxon>
        <taxon>Pseudomonadati</taxon>
        <taxon>Pseudomonadota</taxon>
        <taxon>Alphaproteobacteria</taxon>
        <taxon>Sphingomonadales</taxon>
        <taxon>Sphingomonadaceae</taxon>
        <taxon>Sphingopyxis</taxon>
    </lineage>
</organism>
<dbReference type="PANTHER" id="PTHR42796:SF4">
    <property type="entry name" value="FUMARYLACETOACETATE HYDROLASE DOMAIN-CONTAINING PROTEIN 2A"/>
    <property type="match status" value="1"/>
</dbReference>
<evidence type="ECO:0000256" key="2">
    <source>
        <dbReference type="ARBA" id="ARBA00022723"/>
    </source>
</evidence>
<dbReference type="InterPro" id="IPR051121">
    <property type="entry name" value="FAH"/>
</dbReference>
<dbReference type="AlphaFoldDB" id="A0A7W9B8H1"/>
<dbReference type="Proteomes" id="UP000537161">
    <property type="component" value="Unassembled WGS sequence"/>
</dbReference>
<comment type="similarity">
    <text evidence="1">Belongs to the FAH family.</text>
</comment>
<dbReference type="GO" id="GO:0046872">
    <property type="term" value="F:metal ion binding"/>
    <property type="evidence" value="ECO:0007669"/>
    <property type="project" value="UniProtKB-KW"/>
</dbReference>
<evidence type="ECO:0000259" key="3">
    <source>
        <dbReference type="Pfam" id="PF01557"/>
    </source>
</evidence>
<accession>A0A7W9B8H1</accession>
<dbReference type="Gene3D" id="3.90.850.10">
    <property type="entry name" value="Fumarylacetoacetase-like, C-terminal domain"/>
    <property type="match status" value="1"/>
</dbReference>
<dbReference type="InterPro" id="IPR036663">
    <property type="entry name" value="Fumarylacetoacetase_C_sf"/>
</dbReference>
<keyword evidence="2" id="KW-0479">Metal-binding</keyword>
<dbReference type="PANTHER" id="PTHR42796">
    <property type="entry name" value="FUMARYLACETOACETATE HYDROLASE DOMAIN-CONTAINING PROTEIN 2A-RELATED"/>
    <property type="match status" value="1"/>
</dbReference>
<comment type="caution">
    <text evidence="4">The sequence shown here is derived from an EMBL/GenBank/DDBJ whole genome shotgun (WGS) entry which is preliminary data.</text>
</comment>
<evidence type="ECO:0000313" key="5">
    <source>
        <dbReference type="Proteomes" id="UP000537161"/>
    </source>
</evidence>
<dbReference type="SUPFAM" id="SSF56529">
    <property type="entry name" value="FAH"/>
    <property type="match status" value="1"/>
</dbReference>
<dbReference type="EMBL" id="JACIJH010000015">
    <property type="protein sequence ID" value="MBB5708146.1"/>
    <property type="molecule type" value="Genomic_DNA"/>
</dbReference>
<gene>
    <name evidence="4" type="ORF">FHR21_003525</name>
</gene>
<feature type="domain" description="Fumarylacetoacetase-like C-terminal" evidence="3">
    <location>
        <begin position="84"/>
        <end position="287"/>
    </location>
</feature>
<reference evidence="4 5" key="1">
    <citation type="submission" date="2020-08" db="EMBL/GenBank/DDBJ databases">
        <title>Genomic Encyclopedia of Type Strains, Phase IV (KMG-IV): sequencing the most valuable type-strain genomes for metagenomic binning, comparative biology and taxonomic classification.</title>
        <authorList>
            <person name="Goeker M."/>
        </authorList>
    </citation>
    <scope>NUCLEOTIDE SEQUENCE [LARGE SCALE GENOMIC DNA]</scope>
    <source>
        <strain evidence="4 5">DSM 27163</strain>
    </source>
</reference>